<dbReference type="OMA" id="SACERQE"/>
<feature type="transmembrane region" description="Helical" evidence="1">
    <location>
        <begin position="365"/>
        <end position="386"/>
    </location>
</feature>
<gene>
    <name evidence="2" type="ORF">CBR_g12448</name>
</gene>
<evidence type="ECO:0000256" key="1">
    <source>
        <dbReference type="SAM" id="Phobius"/>
    </source>
</evidence>
<proteinExistence type="predicted"/>
<keyword evidence="3" id="KW-1185">Reference proteome</keyword>
<evidence type="ECO:0000313" key="2">
    <source>
        <dbReference type="EMBL" id="GBG60710.1"/>
    </source>
</evidence>
<feature type="transmembrane region" description="Helical" evidence="1">
    <location>
        <begin position="333"/>
        <end position="353"/>
    </location>
</feature>
<dbReference type="STRING" id="69332.A0A388JSF4"/>
<dbReference type="AlphaFoldDB" id="A0A388JSF4"/>
<evidence type="ECO:0000313" key="3">
    <source>
        <dbReference type="Proteomes" id="UP000265515"/>
    </source>
</evidence>
<dbReference type="PANTHER" id="PTHR31963">
    <property type="entry name" value="RAS GUANINE NUCLEOTIDE EXCHANGE FACTOR K"/>
    <property type="match status" value="1"/>
</dbReference>
<sequence>MPNSAAYDGSAQPLIPGKEVYHDDCEREEVRLNVPENDDELYFQVDDDKSDVDTDIHLLPDIDSPTHRRFSRVMSLPTVLTHTRSGRQRDYREGSGELEKNHRSSVHQIRTGLRILHLDDSRISWAFLSWTVGLLMIVVIPSLRFIFVHPLDDKDPSTSPLPFRLVIFILEFLLSAVSFVCFHRMLRKHGLQGVLFLDAVHDEPYELRQAYEKSLRSVMRLLFKFTCPAFVLHVIQKALMYAYVPLAPFPITTGHWRVDLGVVFVTTSLAWLFQTTTFLFVCVIFWKICSLQVFKMRHYSFQLQKYDDSSKLFFAYSRIIRGLGIISHRFRGFLSLSGTIIVLGSLASMYTVVQARKGNLTFVSTGELAVCNCLYLMGGGLCLRSASRIAHQHRRIVKQACTMHAISSYGCGHVSPCSTPPASVPAKAASPRPAHFTAVQDATLARIESACERQEEWCQRAALVGFLSQTTAGISIYGFVLDRAFVHTSFGALCTTTWFILGRSLGA</sequence>
<dbReference type="OrthoDB" id="1916325at2759"/>
<comment type="caution">
    <text evidence="2">The sequence shown here is derived from an EMBL/GenBank/DDBJ whole genome shotgun (WGS) entry which is preliminary data.</text>
</comment>
<keyword evidence="1" id="KW-1133">Transmembrane helix</keyword>
<reference evidence="2 3" key="1">
    <citation type="journal article" date="2018" name="Cell">
        <title>The Chara Genome: Secondary Complexity and Implications for Plant Terrestrialization.</title>
        <authorList>
            <person name="Nishiyama T."/>
            <person name="Sakayama H."/>
            <person name="Vries J.D."/>
            <person name="Buschmann H."/>
            <person name="Saint-Marcoux D."/>
            <person name="Ullrich K.K."/>
            <person name="Haas F.B."/>
            <person name="Vanderstraeten L."/>
            <person name="Becker D."/>
            <person name="Lang D."/>
            <person name="Vosolsobe S."/>
            <person name="Rombauts S."/>
            <person name="Wilhelmsson P.K.I."/>
            <person name="Janitza P."/>
            <person name="Kern R."/>
            <person name="Heyl A."/>
            <person name="Rumpler F."/>
            <person name="Villalobos L.I.A.C."/>
            <person name="Clay J.M."/>
            <person name="Skokan R."/>
            <person name="Toyoda A."/>
            <person name="Suzuki Y."/>
            <person name="Kagoshima H."/>
            <person name="Schijlen E."/>
            <person name="Tajeshwar N."/>
            <person name="Catarino B."/>
            <person name="Hetherington A.J."/>
            <person name="Saltykova A."/>
            <person name="Bonnot C."/>
            <person name="Breuninger H."/>
            <person name="Symeonidi A."/>
            <person name="Radhakrishnan G.V."/>
            <person name="Van Nieuwerburgh F."/>
            <person name="Deforce D."/>
            <person name="Chang C."/>
            <person name="Karol K.G."/>
            <person name="Hedrich R."/>
            <person name="Ulvskov P."/>
            <person name="Glockner G."/>
            <person name="Delwiche C.F."/>
            <person name="Petrasek J."/>
            <person name="Van de Peer Y."/>
            <person name="Friml J."/>
            <person name="Beilby M."/>
            <person name="Dolan L."/>
            <person name="Kohara Y."/>
            <person name="Sugano S."/>
            <person name="Fujiyama A."/>
            <person name="Delaux P.-M."/>
            <person name="Quint M."/>
            <person name="TheiBen G."/>
            <person name="Hagemann M."/>
            <person name="Harholt J."/>
            <person name="Dunand C."/>
            <person name="Zachgo S."/>
            <person name="Langdale J."/>
            <person name="Maumus F."/>
            <person name="Straeten D.V.D."/>
            <person name="Gould S.B."/>
            <person name="Rensing S.A."/>
        </authorList>
    </citation>
    <scope>NUCLEOTIDE SEQUENCE [LARGE SCALE GENOMIC DNA]</scope>
    <source>
        <strain evidence="2 3">S276</strain>
    </source>
</reference>
<dbReference type="Pfam" id="PF12056">
    <property type="entry name" value="DUF3537"/>
    <property type="match status" value="1"/>
</dbReference>
<organism evidence="2 3">
    <name type="scientific">Chara braunii</name>
    <name type="common">Braun's stonewort</name>
    <dbReference type="NCBI Taxonomy" id="69332"/>
    <lineage>
        <taxon>Eukaryota</taxon>
        <taxon>Viridiplantae</taxon>
        <taxon>Streptophyta</taxon>
        <taxon>Charophyceae</taxon>
        <taxon>Charales</taxon>
        <taxon>Characeae</taxon>
        <taxon>Chara</taxon>
    </lineage>
</organism>
<dbReference type="Gramene" id="GBG60710">
    <property type="protein sequence ID" value="GBG60710"/>
    <property type="gene ID" value="CBR_g12448"/>
</dbReference>
<dbReference type="PANTHER" id="PTHR31963:SF4">
    <property type="entry name" value="GUSTATORY RECEPTOR"/>
    <property type="match status" value="1"/>
</dbReference>
<protein>
    <recommendedName>
        <fullName evidence="4">Gustatory receptor</fullName>
    </recommendedName>
</protein>
<feature type="transmembrane region" description="Helical" evidence="1">
    <location>
        <begin position="263"/>
        <end position="286"/>
    </location>
</feature>
<feature type="transmembrane region" description="Helical" evidence="1">
    <location>
        <begin position="163"/>
        <end position="182"/>
    </location>
</feature>
<dbReference type="InterPro" id="IPR021924">
    <property type="entry name" value="DUF3537"/>
</dbReference>
<accession>A0A388JSF4</accession>
<feature type="transmembrane region" description="Helical" evidence="1">
    <location>
        <begin position="123"/>
        <end position="143"/>
    </location>
</feature>
<keyword evidence="1" id="KW-0812">Transmembrane</keyword>
<name>A0A388JSF4_CHABU</name>
<dbReference type="Proteomes" id="UP000265515">
    <property type="component" value="Unassembled WGS sequence"/>
</dbReference>
<dbReference type="EMBL" id="BFEA01000014">
    <property type="protein sequence ID" value="GBG60710.1"/>
    <property type="molecule type" value="Genomic_DNA"/>
</dbReference>
<feature type="transmembrane region" description="Helical" evidence="1">
    <location>
        <begin position="221"/>
        <end position="243"/>
    </location>
</feature>
<evidence type="ECO:0008006" key="4">
    <source>
        <dbReference type="Google" id="ProtNLM"/>
    </source>
</evidence>
<keyword evidence="1" id="KW-0472">Membrane</keyword>